<protein>
    <submittedName>
        <fullName evidence="1">Uncharacterized protein</fullName>
    </submittedName>
</protein>
<name>A0A6B9J594_9CAUD</name>
<proteinExistence type="predicted"/>
<dbReference type="EMBL" id="MN718199">
    <property type="protein sequence ID" value="QGZ16011.1"/>
    <property type="molecule type" value="Genomic_DNA"/>
</dbReference>
<evidence type="ECO:0000313" key="2">
    <source>
        <dbReference type="Proteomes" id="UP000433471"/>
    </source>
</evidence>
<dbReference type="Proteomes" id="UP000433471">
    <property type="component" value="Segment"/>
</dbReference>
<sequence>MDLLLPWDANPKVGWWEDLDPIIFYHGTHENNLQSVLDNGLTRKDPDTGMISLALEPYTANAYAAMSGSGGEHKFRQIGASATTTKVDERVVIKFTIPNEWVKKHMEPKLGGNIGDAYKRMRSKDLYEQYEGSDQQYYQFAEIRVDAVVPPNFIVGYMKK</sequence>
<reference evidence="1 2" key="1">
    <citation type="submission" date="2019-11" db="EMBL/GenBank/DDBJ databases">
        <title>Characterization of a novel member of the family Ackermannviridae.</title>
        <authorList>
            <person name="Maina A.N."/>
            <person name="Mwaura F.B."/>
            <person name="Jumba M."/>
        </authorList>
    </citation>
    <scope>NUCLEOTIDE SEQUENCE [LARGE SCALE GENOMIC DNA]</scope>
</reference>
<evidence type="ECO:0000313" key="1">
    <source>
        <dbReference type="EMBL" id="QGZ16011.1"/>
    </source>
</evidence>
<accession>A0A6B9J594</accession>
<gene>
    <name evidence="1" type="ORF">Kuja_0200</name>
</gene>
<organism evidence="1 2">
    <name type="scientific">Vibrio phage vB_VchM_Kuja</name>
    <dbReference type="NCBI Taxonomy" id="2686437"/>
    <lineage>
        <taxon>Viruses</taxon>
        <taxon>Duplodnaviria</taxon>
        <taxon>Heunggongvirae</taxon>
        <taxon>Uroviricota</taxon>
        <taxon>Caudoviricetes</taxon>
        <taxon>Pantevenvirales</taxon>
        <taxon>Ackermannviridae</taxon>
        <taxon>Kujavirus</taxon>
        <taxon>Kujavirus kuja</taxon>
    </lineage>
</organism>
<keyword evidence="2" id="KW-1185">Reference proteome</keyword>